<dbReference type="RefSeq" id="WP_067488334.1">
    <property type="nucleotide sequence ID" value="NZ_JBHXPO010000003.1"/>
</dbReference>
<dbReference type="CDD" id="cd14797">
    <property type="entry name" value="DUF302"/>
    <property type="match status" value="1"/>
</dbReference>
<feature type="domain" description="DUF302" evidence="1">
    <location>
        <begin position="35"/>
        <end position="100"/>
    </location>
</feature>
<dbReference type="SUPFAM" id="SSF103247">
    <property type="entry name" value="TT1751-like"/>
    <property type="match status" value="1"/>
</dbReference>
<protein>
    <submittedName>
        <fullName evidence="2">Uncharacterized protein (DUF302 family)</fullName>
    </submittedName>
</protein>
<dbReference type="EMBL" id="SNXK01000008">
    <property type="protein sequence ID" value="TDP31498.1"/>
    <property type="molecule type" value="Genomic_DNA"/>
</dbReference>
<dbReference type="PIRSF" id="PIRSF021774">
    <property type="entry name" value="UCP021774"/>
    <property type="match status" value="1"/>
</dbReference>
<dbReference type="Gene3D" id="3.30.310.70">
    <property type="entry name" value="TT1751-like domain"/>
    <property type="match status" value="1"/>
</dbReference>
<organism evidence="2 3">
    <name type="scientific">Nocardia ignorata</name>
    <dbReference type="NCBI Taxonomy" id="145285"/>
    <lineage>
        <taxon>Bacteria</taxon>
        <taxon>Bacillati</taxon>
        <taxon>Actinomycetota</taxon>
        <taxon>Actinomycetes</taxon>
        <taxon>Mycobacteriales</taxon>
        <taxon>Nocardiaceae</taxon>
        <taxon>Nocardia</taxon>
    </lineage>
</organism>
<sequence length="135" mass="14632">MDLALSTTLHTTFEDAIERTATALAEQGFGVLTDIDMQATLKAKLGHDMEDYRILGACNPLLAHRAVDINRQIGLLLPCNVVVRRDPTDIDTIIVEAMNPQLLVQVTGQPALDPVADEATTRLRAALAALDSTRN</sequence>
<proteinExistence type="predicted"/>
<dbReference type="PANTHER" id="PTHR38342:SF1">
    <property type="entry name" value="SLR5037 PROTEIN"/>
    <property type="match status" value="1"/>
</dbReference>
<dbReference type="InterPro" id="IPR035923">
    <property type="entry name" value="TT1751-like_sf"/>
</dbReference>
<dbReference type="InterPro" id="IPR005180">
    <property type="entry name" value="DUF302"/>
</dbReference>
<evidence type="ECO:0000259" key="1">
    <source>
        <dbReference type="Pfam" id="PF03625"/>
    </source>
</evidence>
<evidence type="ECO:0000313" key="3">
    <source>
        <dbReference type="Proteomes" id="UP000295087"/>
    </source>
</evidence>
<dbReference type="PANTHER" id="PTHR38342">
    <property type="entry name" value="SLR5037 PROTEIN"/>
    <property type="match status" value="1"/>
</dbReference>
<comment type="caution">
    <text evidence="2">The sequence shown here is derived from an EMBL/GenBank/DDBJ whole genome shotgun (WGS) entry which is preliminary data.</text>
</comment>
<dbReference type="Pfam" id="PF03625">
    <property type="entry name" value="DUF302"/>
    <property type="match status" value="1"/>
</dbReference>
<dbReference type="AlphaFoldDB" id="A0A4R6P1E7"/>
<accession>A0A4R6P1E7</accession>
<dbReference type="Proteomes" id="UP000295087">
    <property type="component" value="Unassembled WGS sequence"/>
</dbReference>
<evidence type="ECO:0000313" key="2">
    <source>
        <dbReference type="EMBL" id="TDP31498.1"/>
    </source>
</evidence>
<reference evidence="2 3" key="1">
    <citation type="submission" date="2019-03" db="EMBL/GenBank/DDBJ databases">
        <title>Genomic Encyclopedia of Type Strains, Phase IV (KMG-IV): sequencing the most valuable type-strain genomes for metagenomic binning, comparative biology and taxonomic classification.</title>
        <authorList>
            <person name="Goeker M."/>
        </authorList>
    </citation>
    <scope>NUCLEOTIDE SEQUENCE [LARGE SCALE GENOMIC DNA]</scope>
    <source>
        <strain evidence="2 3">DSM 44496</strain>
    </source>
</reference>
<keyword evidence="3" id="KW-1185">Reference proteome</keyword>
<dbReference type="InterPro" id="IPR016796">
    <property type="entry name" value="UCP021774"/>
</dbReference>
<gene>
    <name evidence="2" type="ORF">DFR75_108103</name>
</gene>
<name>A0A4R6P1E7_NOCIG</name>